<feature type="compositionally biased region" description="Polar residues" evidence="7">
    <location>
        <begin position="46"/>
        <end position="67"/>
    </location>
</feature>
<evidence type="ECO:0000259" key="8">
    <source>
        <dbReference type="PROSITE" id="PS50048"/>
    </source>
</evidence>
<feature type="domain" description="Zn(2)-C6 fungal-type" evidence="8">
    <location>
        <begin position="115"/>
        <end position="142"/>
    </location>
</feature>
<evidence type="ECO:0000256" key="7">
    <source>
        <dbReference type="SAM" id="MobiDB-lite"/>
    </source>
</evidence>
<sequence>MGTKTRSLEPTFVVRSFQGARSQLQLESRPMSRASSQSTDKGETKATPSNGQLHVFSLSNRPKQSRASAPKTRNGCKECRYVYVDSLMLVFDSPPSSFLVTVPTLDEENTGLTWCRTCRRRHIKCDLARPHCMKCVKSNRICEGYLDSGLRLTTQRHSQVHITSRPAGGGSCGDGGHITLTTQRRTPDHRVLITPGYETALFQNQRQWDSFQSFIVNLEQGATVLKNHVAEMTPQYANHEIAIREICSGIGALGKAFHPVVGDKLVSAEYRAALEHYGHAVKAVFSVKATTYTLPYMVLTSMLFTTFEMMAGNPEAASKHHNHAVAMMDQFISLRLEEDGVPFEEVRLSELESALFDTLQRLDTHPWAQGFGPEGIRVTAQARNFPHGCRHRYRMEDMPSSLTNITEASRWWHLTQHAMMHSLHGLKSKSPNKPSDDPSNDAAIWKESANLLQTWHASFFPLLQTSRQQRDRNPHRWFQAMTLESLYVENLAAIYKRHRLDANVLPAVTPLYRDMIGHALQLTRKEKLNGLETLVLENDLIRPMAFIVYKSRADPEIMDGVTGVLQELVGGVGMAESLLYVFGCREKKIPVIALERAWGWYFTSSGVSSGANCLEYLT</sequence>
<reference evidence="9" key="1">
    <citation type="submission" date="2019-01" db="EMBL/GenBank/DDBJ databases">
        <title>Colletotrichum abscissum LGMF1257.</title>
        <authorList>
            <person name="Baroncelli R."/>
        </authorList>
    </citation>
    <scope>NUCLEOTIDE SEQUENCE</scope>
    <source>
        <strain evidence="9">Ca142</strain>
    </source>
</reference>
<organism evidence="9 10">
    <name type="scientific">Colletotrichum abscissum</name>
    <dbReference type="NCBI Taxonomy" id="1671311"/>
    <lineage>
        <taxon>Eukaryota</taxon>
        <taxon>Fungi</taxon>
        <taxon>Dikarya</taxon>
        <taxon>Ascomycota</taxon>
        <taxon>Pezizomycotina</taxon>
        <taxon>Sordariomycetes</taxon>
        <taxon>Hypocreomycetidae</taxon>
        <taxon>Glomerellales</taxon>
        <taxon>Glomerellaceae</taxon>
        <taxon>Colletotrichum</taxon>
        <taxon>Colletotrichum acutatum species complex</taxon>
    </lineage>
</organism>
<dbReference type="PROSITE" id="PS50048">
    <property type="entry name" value="ZN2_CY6_FUNGAL_2"/>
    <property type="match status" value="1"/>
</dbReference>
<comment type="caution">
    <text evidence="9">The sequence shown here is derived from an EMBL/GenBank/DDBJ whole genome shotgun (WGS) entry which is preliminary data.</text>
</comment>
<evidence type="ECO:0000256" key="2">
    <source>
        <dbReference type="ARBA" id="ARBA00022833"/>
    </source>
</evidence>
<keyword evidence="10" id="KW-1185">Reference proteome</keyword>
<protein>
    <recommendedName>
        <fullName evidence="8">Zn(2)-C6 fungal-type domain-containing protein</fullName>
    </recommendedName>
</protein>
<keyword evidence="5" id="KW-0804">Transcription</keyword>
<dbReference type="AlphaFoldDB" id="A0A9P9X991"/>
<evidence type="ECO:0000256" key="6">
    <source>
        <dbReference type="ARBA" id="ARBA00023242"/>
    </source>
</evidence>
<keyword evidence="3" id="KW-0805">Transcription regulation</keyword>
<dbReference type="GO" id="GO:0003677">
    <property type="term" value="F:DNA binding"/>
    <property type="evidence" value="ECO:0007669"/>
    <property type="project" value="UniProtKB-KW"/>
</dbReference>
<evidence type="ECO:0000313" key="10">
    <source>
        <dbReference type="Proteomes" id="UP001056436"/>
    </source>
</evidence>
<dbReference type="CDD" id="cd00067">
    <property type="entry name" value="GAL4"/>
    <property type="match status" value="1"/>
</dbReference>
<evidence type="ECO:0000256" key="3">
    <source>
        <dbReference type="ARBA" id="ARBA00023015"/>
    </source>
</evidence>
<keyword evidence="6" id="KW-0539">Nucleus</keyword>
<dbReference type="EMBL" id="SDAQ01000084">
    <property type="protein sequence ID" value="KAI3541392.1"/>
    <property type="molecule type" value="Genomic_DNA"/>
</dbReference>
<dbReference type="GO" id="GO:0008270">
    <property type="term" value="F:zinc ion binding"/>
    <property type="evidence" value="ECO:0007669"/>
    <property type="project" value="InterPro"/>
</dbReference>
<dbReference type="SMART" id="SM00066">
    <property type="entry name" value="GAL4"/>
    <property type="match status" value="1"/>
</dbReference>
<dbReference type="SUPFAM" id="SSF57701">
    <property type="entry name" value="Zn2/Cys6 DNA-binding domain"/>
    <property type="match status" value="1"/>
</dbReference>
<evidence type="ECO:0000256" key="5">
    <source>
        <dbReference type="ARBA" id="ARBA00023163"/>
    </source>
</evidence>
<evidence type="ECO:0000256" key="1">
    <source>
        <dbReference type="ARBA" id="ARBA00022723"/>
    </source>
</evidence>
<dbReference type="PANTHER" id="PTHR36206:SF12">
    <property type="entry name" value="ASPERCRYPTIN BIOSYNTHESIS CLUSTER-SPECIFIC TRANSCRIPTION REGULATOR ATNN-RELATED"/>
    <property type="match status" value="1"/>
</dbReference>
<gene>
    <name evidence="9" type="ORF">CABS02_10786</name>
</gene>
<dbReference type="PANTHER" id="PTHR36206">
    <property type="entry name" value="ASPERCRYPTIN BIOSYNTHESIS CLUSTER-SPECIFIC TRANSCRIPTION REGULATOR ATNN-RELATED"/>
    <property type="match status" value="1"/>
</dbReference>
<feature type="region of interest" description="Disordered" evidence="7">
    <location>
        <begin position="21"/>
        <end position="71"/>
    </location>
</feature>
<dbReference type="InterPro" id="IPR052360">
    <property type="entry name" value="Transcr_Regulatory_Proteins"/>
</dbReference>
<evidence type="ECO:0000313" key="9">
    <source>
        <dbReference type="EMBL" id="KAI3541392.1"/>
    </source>
</evidence>
<name>A0A9P9X991_9PEZI</name>
<dbReference type="GO" id="GO:0000981">
    <property type="term" value="F:DNA-binding transcription factor activity, RNA polymerase II-specific"/>
    <property type="evidence" value="ECO:0007669"/>
    <property type="project" value="InterPro"/>
</dbReference>
<dbReference type="InterPro" id="IPR036864">
    <property type="entry name" value="Zn2-C6_fun-type_DNA-bd_sf"/>
</dbReference>
<accession>A0A9P9X991</accession>
<dbReference type="Pfam" id="PF00172">
    <property type="entry name" value="Zn_clus"/>
    <property type="match status" value="1"/>
</dbReference>
<dbReference type="Gene3D" id="4.10.240.10">
    <property type="entry name" value="Zn(2)-C6 fungal-type DNA-binding domain"/>
    <property type="match status" value="1"/>
</dbReference>
<proteinExistence type="predicted"/>
<keyword evidence="4" id="KW-0238">DNA-binding</keyword>
<keyword evidence="1" id="KW-0479">Metal-binding</keyword>
<dbReference type="OrthoDB" id="416217at2759"/>
<dbReference type="Proteomes" id="UP001056436">
    <property type="component" value="Unassembled WGS sequence"/>
</dbReference>
<keyword evidence="2" id="KW-0862">Zinc</keyword>
<evidence type="ECO:0000256" key="4">
    <source>
        <dbReference type="ARBA" id="ARBA00023125"/>
    </source>
</evidence>
<dbReference type="InterPro" id="IPR001138">
    <property type="entry name" value="Zn2Cys6_DnaBD"/>
</dbReference>